<dbReference type="InterPro" id="IPR050478">
    <property type="entry name" value="Ethylene_sulfur-biosynth"/>
</dbReference>
<dbReference type="AlphaFoldDB" id="A0AAD3G4M4"/>
<keyword evidence="2" id="KW-0032">Aminotransferase</keyword>
<dbReference type="NCBIfam" id="NF006755">
    <property type="entry name" value="PRK09275.1"/>
    <property type="match status" value="1"/>
</dbReference>
<dbReference type="Gene3D" id="3.90.1150.10">
    <property type="entry name" value="Aspartate Aminotransferase, domain 1"/>
    <property type="match status" value="1"/>
</dbReference>
<name>A0AAD3G4M4_FRATT</name>
<dbReference type="InterPro" id="IPR015421">
    <property type="entry name" value="PyrdxlP-dep_Trfase_major"/>
</dbReference>
<dbReference type="PANTHER" id="PTHR43795:SF2">
    <property type="entry name" value="BIFUNCTIONAL ASPARTATE AMINOTRANSFERASE AND GLUTAMATE_ASPARTATE-PREPHENATE AMINOTRANSFERASE"/>
    <property type="match status" value="1"/>
</dbReference>
<dbReference type="InterPro" id="IPR004838">
    <property type="entry name" value="NHTrfase_class1_PyrdxlP-BS"/>
</dbReference>
<evidence type="ECO:0000256" key="1">
    <source>
        <dbReference type="ARBA" id="ARBA00022898"/>
    </source>
</evidence>
<evidence type="ECO:0000259" key="3">
    <source>
        <dbReference type="Pfam" id="PF00155"/>
    </source>
</evidence>
<dbReference type="GO" id="GO:0030170">
    <property type="term" value="F:pyridoxal phosphate binding"/>
    <property type="evidence" value="ECO:0007669"/>
    <property type="project" value="InterPro"/>
</dbReference>
<dbReference type="EC" id="2.6.1.-" evidence="2"/>
<accession>A0AAD3G4M4</accession>
<dbReference type="PROSITE" id="PS00105">
    <property type="entry name" value="AA_TRANSFER_CLASS_1"/>
    <property type="match status" value="1"/>
</dbReference>
<dbReference type="GO" id="GO:0006520">
    <property type="term" value="P:amino acid metabolic process"/>
    <property type="evidence" value="ECO:0007669"/>
    <property type="project" value="TreeGrafter"/>
</dbReference>
<dbReference type="InterPro" id="IPR004839">
    <property type="entry name" value="Aminotransferase_I/II_large"/>
</dbReference>
<reference evidence="4 5" key="1">
    <citation type="submission" date="2014-03" db="EMBL/GenBank/DDBJ databases">
        <title>The Genome Sequence of Francisella tularensis subsp. tularensis str. SCHU S4 substr. FSC043.</title>
        <authorList>
            <consortium name="The Broad Institute Genomics Platform"/>
            <consortium name="The Broad Institute Genome Sequencing Center for Infectious Disease"/>
            <person name="Chapman S.B."/>
            <person name="Guina T."/>
            <person name="Gelhaus C."/>
            <person name="Comer J."/>
            <person name="Sellati T."/>
            <person name="Sjostedt A."/>
            <person name="Young S.K."/>
            <person name="Zeng Q."/>
            <person name="Gargeya S."/>
            <person name="Abouelleil A."/>
            <person name="Alvarado L."/>
            <person name="Chapman S.B."/>
            <person name="Gainer-Dewar J."/>
            <person name="Goldberg J."/>
            <person name="Griggs A."/>
            <person name="Gujja S."/>
            <person name="Hansen M."/>
            <person name="Howarth C."/>
            <person name="Imamovic A."/>
            <person name="Larimer J."/>
            <person name="Murphy C."/>
            <person name="Naylor J."/>
            <person name="Pearson M."/>
            <person name="Poon T.W."/>
            <person name="Priest M."/>
            <person name="Roberts A."/>
            <person name="Saif S."/>
            <person name="Shea T."/>
            <person name="Sykes S."/>
            <person name="Wortman J."/>
            <person name="Nusbaum C."/>
            <person name="Birren B."/>
        </authorList>
    </citation>
    <scope>NUCLEOTIDE SEQUENCE [LARGE SCALE GENOMIC DNA]</scope>
    <source>
        <strain evidence="4 5">Schu S4</strain>
    </source>
</reference>
<dbReference type="EMBL" id="JIDS01000002">
    <property type="protein sequence ID" value="EZK38231.1"/>
    <property type="molecule type" value="Genomic_DNA"/>
</dbReference>
<dbReference type="InterPro" id="IPR015422">
    <property type="entry name" value="PyrdxlP-dep_Trfase_small"/>
</dbReference>
<sequence length="262" mass="30266">MIDNHRSDLMIITDDVYATFSDDFESLFSKCAYNTLCVYSFSKYFGATGWRIGTIALHKDNIFDKLISNLDDKKLDELDKHYSSLTTDSRTLKFIDRLVADRRSVALNHTAGISLPQQLQMGLFALSSLLDNQNIYRKEAKDLIRRRYNILYSSISPKLQQSLDENNVGYYTLLDLEELSYKIYDKDFSQWLIKNHSGPETLKILATETGIVLLPGKGFDVLHPSARVSLANLREYDYRQIGISIRQQLDNLYSQYKKQTKD</sequence>
<dbReference type="InterPro" id="IPR015424">
    <property type="entry name" value="PyrdxlP-dep_Trfase"/>
</dbReference>
<comment type="similarity">
    <text evidence="2">Belongs to the class-I pyridoxal-phosphate-dependent aminotransferase family.</text>
</comment>
<feature type="domain" description="Aminotransferase class I/classII large" evidence="3">
    <location>
        <begin position="6"/>
        <end position="237"/>
    </location>
</feature>
<evidence type="ECO:0000256" key="2">
    <source>
        <dbReference type="RuleBase" id="RU000481"/>
    </source>
</evidence>
<comment type="caution">
    <text evidence="4">The sequence shown here is derived from an EMBL/GenBank/DDBJ whole genome shotgun (WGS) entry which is preliminary data.</text>
</comment>
<keyword evidence="2" id="KW-0808">Transferase</keyword>
<evidence type="ECO:0000313" key="4">
    <source>
        <dbReference type="EMBL" id="EZK38231.1"/>
    </source>
</evidence>
<proteinExistence type="inferred from homology"/>
<organism evidence="4 5">
    <name type="scientific">Francisella tularensis subsp. tularensis str. SCHU S4 substr. FSC237</name>
    <dbReference type="NCBI Taxonomy" id="1341660"/>
    <lineage>
        <taxon>Bacteria</taxon>
        <taxon>Pseudomonadati</taxon>
        <taxon>Pseudomonadota</taxon>
        <taxon>Gammaproteobacteria</taxon>
        <taxon>Thiotrichales</taxon>
        <taxon>Francisellaceae</taxon>
        <taxon>Francisella</taxon>
    </lineage>
</organism>
<dbReference type="GO" id="GO:0008483">
    <property type="term" value="F:transaminase activity"/>
    <property type="evidence" value="ECO:0007669"/>
    <property type="project" value="UniProtKB-KW"/>
</dbReference>
<evidence type="ECO:0000313" key="5">
    <source>
        <dbReference type="Proteomes" id="UP000023806"/>
    </source>
</evidence>
<protein>
    <recommendedName>
        <fullName evidence="2">Aminotransferase</fullName>
        <ecNumber evidence="2">2.6.1.-</ecNumber>
    </recommendedName>
</protein>
<comment type="cofactor">
    <cofactor evidence="2">
        <name>pyridoxal 5'-phosphate</name>
        <dbReference type="ChEBI" id="CHEBI:597326"/>
    </cofactor>
</comment>
<dbReference type="Pfam" id="PF00155">
    <property type="entry name" value="Aminotran_1_2"/>
    <property type="match status" value="1"/>
</dbReference>
<gene>
    <name evidence="4" type="ORF">P250_02995</name>
</gene>
<dbReference type="Proteomes" id="UP000023806">
    <property type="component" value="Unassembled WGS sequence"/>
</dbReference>
<dbReference type="PANTHER" id="PTHR43795">
    <property type="entry name" value="BIFUNCTIONAL ASPARTATE AMINOTRANSFERASE AND GLUTAMATE/ASPARTATE-PREPHENATE AMINOTRANSFERASE-RELATED"/>
    <property type="match status" value="1"/>
</dbReference>
<dbReference type="Gene3D" id="3.40.640.10">
    <property type="entry name" value="Type I PLP-dependent aspartate aminotransferase-like (Major domain)"/>
    <property type="match status" value="1"/>
</dbReference>
<keyword evidence="1" id="KW-0663">Pyridoxal phosphate</keyword>
<dbReference type="SUPFAM" id="SSF53383">
    <property type="entry name" value="PLP-dependent transferases"/>
    <property type="match status" value="1"/>
</dbReference>